<keyword evidence="6" id="KW-0675">Receptor</keyword>
<comment type="caution">
    <text evidence="9">The sequence shown here is derived from an EMBL/GenBank/DDBJ whole genome shotgun (WGS) entry which is preliminary data.</text>
</comment>
<keyword evidence="2" id="KW-1003">Cell membrane</keyword>
<dbReference type="EMBL" id="JBJJXI010000034">
    <property type="protein sequence ID" value="KAL3402705.1"/>
    <property type="molecule type" value="Genomic_DNA"/>
</dbReference>
<evidence type="ECO:0000256" key="2">
    <source>
        <dbReference type="ARBA" id="ARBA00022475"/>
    </source>
</evidence>
<gene>
    <name evidence="9" type="ORF">TKK_004629</name>
</gene>
<keyword evidence="5 8" id="KW-0472">Membrane</keyword>
<dbReference type="AlphaFoldDB" id="A0ABD2XC33"/>
<protein>
    <submittedName>
        <fullName evidence="9">Uncharacterized protein</fullName>
    </submittedName>
</protein>
<evidence type="ECO:0000256" key="5">
    <source>
        <dbReference type="ARBA" id="ARBA00023136"/>
    </source>
</evidence>
<name>A0ABD2XC33_9HYME</name>
<evidence type="ECO:0000256" key="3">
    <source>
        <dbReference type="ARBA" id="ARBA00022692"/>
    </source>
</evidence>
<evidence type="ECO:0000256" key="8">
    <source>
        <dbReference type="SAM" id="Phobius"/>
    </source>
</evidence>
<reference evidence="9 10" key="1">
    <citation type="journal article" date="2024" name="bioRxiv">
        <title>A reference genome for Trichogramma kaykai: A tiny desert-dwelling parasitoid wasp with competing sex-ratio distorters.</title>
        <authorList>
            <person name="Culotta J."/>
            <person name="Lindsey A.R."/>
        </authorList>
    </citation>
    <scope>NUCLEOTIDE SEQUENCE [LARGE SCALE GENOMIC DNA]</scope>
    <source>
        <strain evidence="9 10">KSX58</strain>
    </source>
</reference>
<feature type="transmembrane region" description="Helical" evidence="8">
    <location>
        <begin position="111"/>
        <end position="132"/>
    </location>
</feature>
<accession>A0ABD2XC33</accession>
<evidence type="ECO:0000256" key="4">
    <source>
        <dbReference type="ARBA" id="ARBA00022989"/>
    </source>
</evidence>
<keyword evidence="7" id="KW-0325">Glycoprotein</keyword>
<dbReference type="GO" id="GO:0005886">
    <property type="term" value="C:plasma membrane"/>
    <property type="evidence" value="ECO:0007669"/>
    <property type="project" value="UniProtKB-SubCell"/>
</dbReference>
<evidence type="ECO:0000313" key="10">
    <source>
        <dbReference type="Proteomes" id="UP001627154"/>
    </source>
</evidence>
<keyword evidence="4 8" id="KW-1133">Transmembrane helix</keyword>
<keyword evidence="3 8" id="KW-0812">Transmembrane</keyword>
<dbReference type="PANTHER" id="PTHR42643:SF24">
    <property type="entry name" value="IONOTROPIC RECEPTOR 60A"/>
    <property type="match status" value="1"/>
</dbReference>
<keyword evidence="10" id="KW-1185">Reference proteome</keyword>
<dbReference type="Proteomes" id="UP001627154">
    <property type="component" value="Unassembled WGS sequence"/>
</dbReference>
<proteinExistence type="predicted"/>
<evidence type="ECO:0000256" key="6">
    <source>
        <dbReference type="ARBA" id="ARBA00023170"/>
    </source>
</evidence>
<dbReference type="InterPro" id="IPR052192">
    <property type="entry name" value="Insect_Ionotropic_Sensory_Rcpt"/>
</dbReference>
<organism evidence="9 10">
    <name type="scientific">Trichogramma kaykai</name>
    <dbReference type="NCBI Taxonomy" id="54128"/>
    <lineage>
        <taxon>Eukaryota</taxon>
        <taxon>Metazoa</taxon>
        <taxon>Ecdysozoa</taxon>
        <taxon>Arthropoda</taxon>
        <taxon>Hexapoda</taxon>
        <taxon>Insecta</taxon>
        <taxon>Pterygota</taxon>
        <taxon>Neoptera</taxon>
        <taxon>Endopterygota</taxon>
        <taxon>Hymenoptera</taxon>
        <taxon>Apocrita</taxon>
        <taxon>Proctotrupomorpha</taxon>
        <taxon>Chalcidoidea</taxon>
        <taxon>Trichogrammatidae</taxon>
        <taxon>Trichogramma</taxon>
    </lineage>
</organism>
<evidence type="ECO:0000256" key="7">
    <source>
        <dbReference type="ARBA" id="ARBA00023180"/>
    </source>
</evidence>
<evidence type="ECO:0000256" key="1">
    <source>
        <dbReference type="ARBA" id="ARBA00004651"/>
    </source>
</evidence>
<sequence length="232" mass="27609">MCLNWLLTYGNISCVLEQYKILLFMLHHSGRITQAEPCFWSSYRVLIMRPGSPYTPSFDRIIRLAHESGIVQKWWQHYHKELDQYRYENSDNMSSGLDEKNFLRNNSYRNVFFLLLAGYLVSFVVFFAELTVKHFYEKLQRRWRLLRLGEKAVQSEDMMECVYWLFTYGNVSYILEHFEILIVMDLISGQMTQAEPCFWSSYRVIEMRPGSPYTPSFDRIIRLAQAAGLVNK</sequence>
<evidence type="ECO:0000313" key="9">
    <source>
        <dbReference type="EMBL" id="KAL3402705.1"/>
    </source>
</evidence>
<dbReference type="SUPFAM" id="SSF53850">
    <property type="entry name" value="Periplasmic binding protein-like II"/>
    <property type="match status" value="1"/>
</dbReference>
<comment type="subcellular location">
    <subcellularLocation>
        <location evidence="1">Cell membrane</location>
        <topology evidence="1">Multi-pass membrane protein</topology>
    </subcellularLocation>
</comment>
<dbReference type="PANTHER" id="PTHR42643">
    <property type="entry name" value="IONOTROPIC RECEPTOR 20A-RELATED"/>
    <property type="match status" value="1"/>
</dbReference>